<dbReference type="PANTHER" id="PTHR48466">
    <property type="entry name" value="OS10G0509000 PROTEIN-RELATED"/>
    <property type="match status" value="1"/>
</dbReference>
<keyword evidence="2" id="KW-0067">ATP-binding</keyword>
<dbReference type="Gene3D" id="3.40.50.300">
    <property type="entry name" value="P-loop containing nucleotide triphosphate hydrolases"/>
    <property type="match status" value="1"/>
</dbReference>
<feature type="compositionally biased region" description="Low complexity" evidence="4">
    <location>
        <begin position="61"/>
        <end position="80"/>
    </location>
</feature>
<dbReference type="PANTHER" id="PTHR48466:SF2">
    <property type="entry name" value="OS10G0509000 PROTEIN"/>
    <property type="match status" value="1"/>
</dbReference>
<feature type="region of interest" description="Disordered" evidence="4">
    <location>
        <begin position="931"/>
        <end position="963"/>
    </location>
</feature>
<dbReference type="SUPFAM" id="SSF48334">
    <property type="entry name" value="DNA repair protein MutS, domain III"/>
    <property type="match status" value="1"/>
</dbReference>
<organism evidence="6 7">
    <name type="scientific">Pycnococcus provasolii</name>
    <dbReference type="NCBI Taxonomy" id="41880"/>
    <lineage>
        <taxon>Eukaryota</taxon>
        <taxon>Viridiplantae</taxon>
        <taxon>Chlorophyta</taxon>
        <taxon>Pseudoscourfieldiophyceae</taxon>
        <taxon>Pseudoscourfieldiales</taxon>
        <taxon>Pycnococcaceae</taxon>
        <taxon>Pycnococcus</taxon>
    </lineage>
</organism>
<dbReference type="GO" id="GO:0005524">
    <property type="term" value="F:ATP binding"/>
    <property type="evidence" value="ECO:0007669"/>
    <property type="project" value="UniProtKB-KW"/>
</dbReference>
<evidence type="ECO:0000259" key="5">
    <source>
        <dbReference type="PROSITE" id="PS50828"/>
    </source>
</evidence>
<dbReference type="InterPro" id="IPR036063">
    <property type="entry name" value="Smr_dom_sf"/>
</dbReference>
<sequence length="1047" mass="111519">MLRIYFGVGTCGSQSFLVVGIVDNTNTMVHRSALTLQRKRSLRCVCVRVSVSRRLLSSSRSSLPHASSSSSASASSSNVPSPSPSWPAEVSSSMIGFVQISQQVASFCRTTSARRQAAQPPYLPQAQTKEDAKKLYAAATATANLPLDFARLEDFDGNRTIQDAVQFANDAKGKTRDDTHEPVDGATLARIASALEAASAIAKVAKQAADEGDESAKCLLELAEDALNAASEFRRDAAKSLDTFGAIVDNATEALADARDARRAATAALRDESKRCIAELRDSGALADGASAVVYRQGRACVLVKAGRKPKGSVVLANSKSGAQQFVEPPELMACNDALIEAESAADAEELRVLVNLNRALASDSQSARASLEAAARVDLACARAQHAAWTGGVVPRLDAGEDEPLLQLSGVFHPELLALRALPALPAHAVSMLPTEMEKATAARTKHRAEAASPTTPSCDRVAALREASSAALAEHTSLDRSAQCIPIDVEVLRECRSVVLTGPNAGGKTAVLRTIGVSCACARAGVFLPTNGNQPTPIVPWFDSIFADIGDAQSLTQSLSTFGGAVKRWAGILDALDGMPSSTSSTEASESVPALVLLDEIGMGTDPNEGASLAVSLLERLAAMGGARLSVCTTHHAACARLASERDDFVPAAMRYDANTLQPTYELIWNAIGESRALDVAKRCGMPPSVLEDAERRLVGSRGIEAEALGGERFTASLVASLSASASAMAEKARAASTARERAEALYAAVSSESLSVQEHRQRVEALEGADEARVARQLEEARRMLSSAASELAARIASGSITATEAERAMNAHFDEASERLWLTAEGSTLNVERRTSGGDVWRPSRGDLVRVRTMQNKLGVVEQIDEEKQEDQDEDFSRWQLQVRVGALVVSCTSLDVEPPNWSRRAANVDGEGTMQLSYREYREQLNAQASRGSKRRRSRGSNGGRSSRGGSDVVTQGQRLPFMRSEKNTLDVRGLTADELSSRLSDALTGAPRGGYLFVIHGFGDEGVLLRLTRRTMDRHPRVLKWEVDEDGAGGSTVAWIK</sequence>
<evidence type="ECO:0000313" key="6">
    <source>
        <dbReference type="EMBL" id="GHP10821.1"/>
    </source>
</evidence>
<reference evidence="6" key="1">
    <citation type="submission" date="2020-10" db="EMBL/GenBank/DDBJ databases">
        <title>Unveiling of a novel bifunctional photoreceptor, Dualchrome1, isolated from a cosmopolitan green alga.</title>
        <authorList>
            <person name="Suzuki S."/>
            <person name="Kawachi M."/>
        </authorList>
    </citation>
    <scope>NUCLEOTIDE SEQUENCE</scope>
    <source>
        <strain evidence="6">NIES 2893</strain>
    </source>
</reference>
<proteinExistence type="predicted"/>
<dbReference type="InterPro" id="IPR002625">
    <property type="entry name" value="Smr_dom"/>
</dbReference>
<gene>
    <name evidence="6" type="ORF">PPROV_000955200</name>
</gene>
<keyword evidence="7" id="KW-1185">Reference proteome</keyword>
<dbReference type="InterPro" id="IPR000432">
    <property type="entry name" value="DNA_mismatch_repair_MutS_C"/>
</dbReference>
<dbReference type="Pfam" id="PF01713">
    <property type="entry name" value="Smr"/>
    <property type="match status" value="1"/>
</dbReference>
<dbReference type="PROSITE" id="PS50828">
    <property type="entry name" value="SMR"/>
    <property type="match status" value="1"/>
</dbReference>
<dbReference type="GO" id="GO:0140664">
    <property type="term" value="F:ATP-dependent DNA damage sensor activity"/>
    <property type="evidence" value="ECO:0007669"/>
    <property type="project" value="InterPro"/>
</dbReference>
<dbReference type="Gene3D" id="3.30.1370.110">
    <property type="match status" value="1"/>
</dbReference>
<evidence type="ECO:0000256" key="2">
    <source>
        <dbReference type="ARBA" id="ARBA00022840"/>
    </source>
</evidence>
<feature type="domain" description="Smr" evidence="5">
    <location>
        <begin position="975"/>
        <end position="1047"/>
    </location>
</feature>
<feature type="region of interest" description="Disordered" evidence="4">
    <location>
        <begin position="61"/>
        <end position="85"/>
    </location>
</feature>
<dbReference type="GO" id="GO:0030983">
    <property type="term" value="F:mismatched DNA binding"/>
    <property type="evidence" value="ECO:0007669"/>
    <property type="project" value="InterPro"/>
</dbReference>
<comment type="caution">
    <text evidence="6">The sequence shown here is derived from an EMBL/GenBank/DDBJ whole genome shotgun (WGS) entry which is preliminary data.</text>
</comment>
<protein>
    <recommendedName>
        <fullName evidence="5">Smr domain-containing protein</fullName>
    </recommendedName>
</protein>
<dbReference type="Pfam" id="PF00488">
    <property type="entry name" value="MutS_V"/>
    <property type="match status" value="1"/>
</dbReference>
<dbReference type="EMBL" id="BNJQ01000031">
    <property type="protein sequence ID" value="GHP10821.1"/>
    <property type="molecule type" value="Genomic_DNA"/>
</dbReference>
<dbReference type="SMART" id="SM00534">
    <property type="entry name" value="MUTSac"/>
    <property type="match status" value="1"/>
</dbReference>
<keyword evidence="3" id="KW-0238">DNA-binding</keyword>
<accession>A0A830HZG5</accession>
<name>A0A830HZG5_9CHLO</name>
<dbReference type="Proteomes" id="UP000660262">
    <property type="component" value="Unassembled WGS sequence"/>
</dbReference>
<evidence type="ECO:0000256" key="1">
    <source>
        <dbReference type="ARBA" id="ARBA00022741"/>
    </source>
</evidence>
<dbReference type="InterPro" id="IPR045076">
    <property type="entry name" value="MutS"/>
</dbReference>
<dbReference type="AlphaFoldDB" id="A0A830HZG5"/>
<evidence type="ECO:0000256" key="3">
    <source>
        <dbReference type="ARBA" id="ARBA00023125"/>
    </source>
</evidence>
<dbReference type="SUPFAM" id="SSF52540">
    <property type="entry name" value="P-loop containing nucleoside triphosphate hydrolases"/>
    <property type="match status" value="1"/>
</dbReference>
<dbReference type="InterPro" id="IPR036187">
    <property type="entry name" value="DNA_mismatch_repair_MutS_sf"/>
</dbReference>
<keyword evidence="1" id="KW-0547">Nucleotide-binding</keyword>
<evidence type="ECO:0000256" key="4">
    <source>
        <dbReference type="SAM" id="MobiDB-lite"/>
    </source>
</evidence>
<dbReference type="GO" id="GO:0006298">
    <property type="term" value="P:mismatch repair"/>
    <property type="evidence" value="ECO:0007669"/>
    <property type="project" value="InterPro"/>
</dbReference>
<evidence type="ECO:0000313" key="7">
    <source>
        <dbReference type="Proteomes" id="UP000660262"/>
    </source>
</evidence>
<dbReference type="InterPro" id="IPR027417">
    <property type="entry name" value="P-loop_NTPase"/>
</dbReference>
<dbReference type="OrthoDB" id="1924787at2759"/>